<organism evidence="2 3">
    <name type="scientific">Crenobacter intestini</name>
    <dbReference type="NCBI Taxonomy" id="2563443"/>
    <lineage>
        <taxon>Bacteria</taxon>
        <taxon>Pseudomonadati</taxon>
        <taxon>Pseudomonadota</taxon>
        <taxon>Betaproteobacteria</taxon>
        <taxon>Neisseriales</taxon>
        <taxon>Neisseriaceae</taxon>
        <taxon>Crenobacter</taxon>
    </lineage>
</organism>
<name>A0A4V4N941_9NEIS</name>
<keyword evidence="3" id="KW-1185">Reference proteome</keyword>
<protein>
    <recommendedName>
        <fullName evidence="1">Thoeris protein ThsB TIR-like domain-containing protein</fullName>
    </recommendedName>
</protein>
<dbReference type="InterPro" id="IPR015032">
    <property type="entry name" value="ThsB__TIR-like_domain"/>
</dbReference>
<reference evidence="2 3" key="1">
    <citation type="submission" date="2019-04" db="EMBL/GenBank/DDBJ databases">
        <title>Crenobacter sp. nov.</title>
        <authorList>
            <person name="Shi S."/>
        </authorList>
    </citation>
    <scope>NUCLEOTIDE SEQUENCE [LARGE SCALE GENOMIC DNA]</scope>
    <source>
        <strain evidence="2 3">GY 70310</strain>
    </source>
</reference>
<dbReference type="OrthoDB" id="2218415at2"/>
<sequence length="186" mass="21018">MAYRNGTYVAFHAGGTTNPTASDIKYYNTMKMWCANKNINFSLINSHEKTSAVRDSSTRDTLRRALVARLKNSKHMVLILTAETKNDTDWVPFEITYAVDKCQMPIIAAYPDFESILAPAQLSNYWPQALATRISNGTARVIHIPFKMIAVLDAIDQFGIGNIKYPTNGYGFYNRETQIQWGLIKP</sequence>
<dbReference type="EMBL" id="STGJ01000001">
    <property type="protein sequence ID" value="TIC86923.1"/>
    <property type="molecule type" value="Genomic_DNA"/>
</dbReference>
<evidence type="ECO:0000259" key="1">
    <source>
        <dbReference type="Pfam" id="PF08937"/>
    </source>
</evidence>
<dbReference type="Proteomes" id="UP000308891">
    <property type="component" value="Unassembled WGS sequence"/>
</dbReference>
<dbReference type="Gene3D" id="3.40.50.11200">
    <property type="match status" value="1"/>
</dbReference>
<evidence type="ECO:0000313" key="3">
    <source>
        <dbReference type="Proteomes" id="UP000308891"/>
    </source>
</evidence>
<feature type="domain" description="Thoeris protein ThsB TIR-like" evidence="1">
    <location>
        <begin position="8"/>
        <end position="113"/>
    </location>
</feature>
<evidence type="ECO:0000313" key="2">
    <source>
        <dbReference type="EMBL" id="TIC86923.1"/>
    </source>
</evidence>
<gene>
    <name evidence="2" type="ORF">E5K04_00470</name>
</gene>
<comment type="caution">
    <text evidence="2">The sequence shown here is derived from an EMBL/GenBank/DDBJ whole genome shotgun (WGS) entry which is preliminary data.</text>
</comment>
<accession>A0A4V4N941</accession>
<dbReference type="Pfam" id="PF08937">
    <property type="entry name" value="ThsB_TIR"/>
    <property type="match status" value="1"/>
</dbReference>
<proteinExistence type="predicted"/>
<dbReference type="RefSeq" id="WP_136550934.1">
    <property type="nucleotide sequence ID" value="NZ_STGJ01000001.1"/>
</dbReference>
<dbReference type="AlphaFoldDB" id="A0A4V4N941"/>